<dbReference type="PANTHER" id="PTHR47691:SF3">
    <property type="entry name" value="HTH-TYPE TRANSCRIPTIONAL REGULATOR RV0890C-RELATED"/>
    <property type="match status" value="1"/>
</dbReference>
<dbReference type="PANTHER" id="PTHR47691">
    <property type="entry name" value="REGULATOR-RELATED"/>
    <property type="match status" value="1"/>
</dbReference>
<evidence type="ECO:0000313" key="1">
    <source>
        <dbReference type="EMBL" id="MBB5953623.1"/>
    </source>
</evidence>
<protein>
    <recommendedName>
        <fullName evidence="3">NB-ARC domain-containing protein</fullName>
    </recommendedName>
</protein>
<dbReference type="InterPro" id="IPR027417">
    <property type="entry name" value="P-loop_NTPase"/>
</dbReference>
<accession>A0A841C9K8</accession>
<dbReference type="AlphaFoldDB" id="A0A841C9K8"/>
<name>A0A841C9K8_9PSEU</name>
<evidence type="ECO:0000313" key="2">
    <source>
        <dbReference type="Proteomes" id="UP000547510"/>
    </source>
</evidence>
<keyword evidence="2" id="KW-1185">Reference proteome</keyword>
<comment type="caution">
    <text evidence="1">The sequence shown here is derived from an EMBL/GenBank/DDBJ whole genome shotgun (WGS) entry which is preliminary data.</text>
</comment>
<dbReference type="RefSeq" id="WP_184687315.1">
    <property type="nucleotide sequence ID" value="NZ_JACHJN010000001.1"/>
</dbReference>
<dbReference type="SUPFAM" id="SSF52540">
    <property type="entry name" value="P-loop containing nucleoside triphosphate hydrolases"/>
    <property type="match status" value="1"/>
</dbReference>
<dbReference type="Proteomes" id="UP000547510">
    <property type="component" value="Unassembled WGS sequence"/>
</dbReference>
<sequence length="669" mass="73079">MANSLAGGNAHALLQVGNVYGGLSIGTAPNGEPQPGLVSIKPPIGRLTSGLYGRDAVLADLTASATRADGALIVLHGAGGYGKTAIALGVTRRLWRRDPDFRVWWVDASTGPGLVAGLREVALDAGADLEEVLRAWSGGRSAPDLLNRTLEAAPGPWLLIIDNADDVRLLEAQGPFGDGTGWIRALRRSCGTIVVTTRDKSREAWGPTAVRHEIRPLHPAASAELLNAGSPAAGSSAQARDLAARLGHMPLALHLAGRYLTAAQEVPEVPGLDRPRNYVEYERVFRDRFPEIDRLHRLGAEADERRLLNRTWELSLDLLEDRGLHWARRLLRWLSCLASAAIPCFLLDARVLAETPLFRGITARDVEATVAGLVNLSLVERAEFVDPRSETATLECVWLHPVIREANRHQDDVRDDLPGYLALCLSVLDGFTSGLTFTTAAELACWAVLSPHCEHTVAWVAEEAGALRRPLAWELMASKLTCQLARFARLTGAYSRSAGQFEAAAEVRRHHLGRWHPEVVAIRRELAWLKWEQHPTLVVLDEFAALADGCRERLGEKDPLTIACLHDVAQLKTQVGLGGRDGDSYREVIRLRGQLLGRPDAESVSAQLALVTTLWENGSDTCEEEFGRLLAMVDECAAEPAAWAGGMPLEVLREHVVLLRDRYRGTRPD</sequence>
<dbReference type="Gene3D" id="1.25.40.10">
    <property type="entry name" value="Tetratricopeptide repeat domain"/>
    <property type="match status" value="1"/>
</dbReference>
<proteinExistence type="predicted"/>
<dbReference type="Gene3D" id="3.40.50.300">
    <property type="entry name" value="P-loop containing nucleotide triphosphate hydrolases"/>
    <property type="match status" value="1"/>
</dbReference>
<organism evidence="1 2">
    <name type="scientific">Saccharothrix tamanrassetensis</name>
    <dbReference type="NCBI Taxonomy" id="1051531"/>
    <lineage>
        <taxon>Bacteria</taxon>
        <taxon>Bacillati</taxon>
        <taxon>Actinomycetota</taxon>
        <taxon>Actinomycetes</taxon>
        <taxon>Pseudonocardiales</taxon>
        <taxon>Pseudonocardiaceae</taxon>
        <taxon>Saccharothrix</taxon>
    </lineage>
</organism>
<evidence type="ECO:0008006" key="3">
    <source>
        <dbReference type="Google" id="ProtNLM"/>
    </source>
</evidence>
<dbReference type="InterPro" id="IPR011990">
    <property type="entry name" value="TPR-like_helical_dom_sf"/>
</dbReference>
<reference evidence="1 2" key="1">
    <citation type="submission" date="2020-08" db="EMBL/GenBank/DDBJ databases">
        <title>Genomic Encyclopedia of Type Strains, Phase III (KMG-III): the genomes of soil and plant-associated and newly described type strains.</title>
        <authorList>
            <person name="Whitman W."/>
        </authorList>
    </citation>
    <scope>NUCLEOTIDE SEQUENCE [LARGE SCALE GENOMIC DNA]</scope>
    <source>
        <strain evidence="1 2">CECT 8640</strain>
    </source>
</reference>
<gene>
    <name evidence="1" type="ORF">FHS29_000193</name>
</gene>
<dbReference type="EMBL" id="JACHJN010000001">
    <property type="protein sequence ID" value="MBB5953623.1"/>
    <property type="molecule type" value="Genomic_DNA"/>
</dbReference>